<dbReference type="InParanoid" id="A0A1V8TGP3"/>
<evidence type="ECO:0008006" key="3">
    <source>
        <dbReference type="Google" id="ProtNLM"/>
    </source>
</evidence>
<name>A0A1V8TGP3_9PEZI</name>
<evidence type="ECO:0000313" key="2">
    <source>
        <dbReference type="Proteomes" id="UP000192596"/>
    </source>
</evidence>
<dbReference type="EMBL" id="NAJO01000008">
    <property type="protein sequence ID" value="OQO10540.1"/>
    <property type="molecule type" value="Genomic_DNA"/>
</dbReference>
<protein>
    <recommendedName>
        <fullName evidence="3">F-box domain-containing protein</fullName>
    </recommendedName>
</protein>
<gene>
    <name evidence="1" type="ORF">B0A48_03837</name>
</gene>
<organism evidence="1 2">
    <name type="scientific">Cryoendolithus antarcticus</name>
    <dbReference type="NCBI Taxonomy" id="1507870"/>
    <lineage>
        <taxon>Eukaryota</taxon>
        <taxon>Fungi</taxon>
        <taxon>Dikarya</taxon>
        <taxon>Ascomycota</taxon>
        <taxon>Pezizomycotina</taxon>
        <taxon>Dothideomycetes</taxon>
        <taxon>Dothideomycetidae</taxon>
        <taxon>Cladosporiales</taxon>
        <taxon>Cladosporiaceae</taxon>
        <taxon>Cryoendolithus</taxon>
    </lineage>
</organism>
<comment type="caution">
    <text evidence="1">The sequence shown here is derived from an EMBL/GenBank/DDBJ whole genome shotgun (WGS) entry which is preliminary data.</text>
</comment>
<evidence type="ECO:0000313" key="1">
    <source>
        <dbReference type="EMBL" id="OQO10540.1"/>
    </source>
</evidence>
<sequence>MASLKTTPPVVSGYYGRRSDLAASLYGHYERVQEVADQSISNRLLVDSEYYGRRSDLNAALYGYEEVHREVLSATASTPTEVSSISATERLLHYQSSAGAVFAVCELLEFILVNMELLNILRLRRVDKFWNNLINNSKVLARTMHMVPGSLPVEHYNDRQLHNPQYNHLILKRIMAEKPYPKHGYMVYFDVCRAHPLITSKKVREVGNPEGLSRFKLVTEITARLFEAKPGTTLARTFITQPPATQANFVWQMNCSCHKHRHRKSKSPFADSTLTRTGGITVGDVYKEFLMAQRNEVEMAGLLPKQPSATPRLHDRVGDDSGGTNRGNVHNVLEPNKIDHVNYLYIGACDFVNHVDSIDYKHPNNFKRGHYLDIDYRIIDINELYIDAARATYTYRD</sequence>
<dbReference type="Proteomes" id="UP000192596">
    <property type="component" value="Unassembled WGS sequence"/>
</dbReference>
<dbReference type="AlphaFoldDB" id="A0A1V8TGP3"/>
<accession>A0A1V8TGP3</accession>
<reference evidence="2" key="1">
    <citation type="submission" date="2017-03" db="EMBL/GenBank/DDBJ databases">
        <title>Genomes of endolithic fungi from Antarctica.</title>
        <authorList>
            <person name="Coleine C."/>
            <person name="Masonjones S."/>
            <person name="Stajich J.E."/>
        </authorList>
    </citation>
    <scope>NUCLEOTIDE SEQUENCE [LARGE SCALE GENOMIC DNA]</scope>
    <source>
        <strain evidence="2">CCFEE 5527</strain>
    </source>
</reference>
<keyword evidence="2" id="KW-1185">Reference proteome</keyword>
<proteinExistence type="predicted"/>